<evidence type="ECO:0000259" key="1">
    <source>
        <dbReference type="Pfam" id="PF02538"/>
    </source>
</evidence>
<proteinExistence type="predicted"/>
<evidence type="ECO:0000313" key="3">
    <source>
        <dbReference type="Proteomes" id="UP001596483"/>
    </source>
</evidence>
<reference evidence="3" key="1">
    <citation type="journal article" date="2019" name="Int. J. Syst. Evol. Microbiol.">
        <title>The Global Catalogue of Microorganisms (GCM) 10K type strain sequencing project: providing services to taxonomists for standard genome sequencing and annotation.</title>
        <authorList>
            <consortium name="The Broad Institute Genomics Platform"/>
            <consortium name="The Broad Institute Genome Sequencing Center for Infectious Disease"/>
            <person name="Wu L."/>
            <person name="Ma J."/>
        </authorList>
    </citation>
    <scope>NUCLEOTIDE SEQUENCE [LARGE SCALE GENOMIC DNA]</scope>
    <source>
        <strain evidence="3">JCM 4738</strain>
    </source>
</reference>
<dbReference type="PANTHER" id="PTHR11365:SF23">
    <property type="entry name" value="HYPOTHETICAL 5-OXOPROLINASE (EUROFUNG)-RELATED"/>
    <property type="match status" value="1"/>
</dbReference>
<name>A0ABW2NA26_9BACL</name>
<dbReference type="EMBL" id="JBHTCT010000005">
    <property type="protein sequence ID" value="MFC7364162.1"/>
    <property type="molecule type" value="Genomic_DNA"/>
</dbReference>
<organism evidence="2 3">
    <name type="scientific">Bhargavaea changchunensis</name>
    <dbReference type="NCBI Taxonomy" id="2134037"/>
    <lineage>
        <taxon>Bacteria</taxon>
        <taxon>Bacillati</taxon>
        <taxon>Bacillota</taxon>
        <taxon>Bacilli</taxon>
        <taxon>Bacillales</taxon>
        <taxon>Caryophanaceae</taxon>
        <taxon>Bhargavaea</taxon>
    </lineage>
</organism>
<protein>
    <submittedName>
        <fullName evidence="2">Hydantoinase B/oxoprolinase family protein</fullName>
    </submittedName>
</protein>
<dbReference type="Proteomes" id="UP001596483">
    <property type="component" value="Unassembled WGS sequence"/>
</dbReference>
<dbReference type="RefSeq" id="WP_198304118.1">
    <property type="nucleotide sequence ID" value="NZ_JBHTCT010000005.1"/>
</dbReference>
<dbReference type="InterPro" id="IPR003692">
    <property type="entry name" value="Hydantoinase_B"/>
</dbReference>
<dbReference type="Pfam" id="PF02538">
    <property type="entry name" value="Hydantoinase_B"/>
    <property type="match status" value="1"/>
</dbReference>
<feature type="domain" description="Hydantoinase B/oxoprolinase" evidence="1">
    <location>
        <begin position="10"/>
        <end position="542"/>
    </location>
</feature>
<gene>
    <name evidence="2" type="ORF">ACFQQH_03155</name>
</gene>
<comment type="caution">
    <text evidence="2">The sequence shown here is derived from an EMBL/GenBank/DDBJ whole genome shotgun (WGS) entry which is preliminary data.</text>
</comment>
<dbReference type="InterPro" id="IPR045079">
    <property type="entry name" value="Oxoprolinase-like"/>
</dbReference>
<dbReference type="PANTHER" id="PTHR11365">
    <property type="entry name" value="5-OXOPROLINASE RELATED"/>
    <property type="match status" value="1"/>
</dbReference>
<keyword evidence="3" id="KW-1185">Reference proteome</keyword>
<accession>A0ABW2NA26</accession>
<sequence>MTMQIKSVIDPVTMQVVLGALENAAIEMGHKLARMSYSSIIRESEDFGCALVDLEGQQLCESSHSTPLQSGPIPGYVEGIRQIMEERGDRFEPGDVILHNSTYHGASHGPDFGICVPVFLDKKLIGFSVTTAHHLDVGASTPGSCGIVDAVDAYAEGLQFKAIKVYEKGKKNEFIWNVLRDNIRSSDIVVGDIEAQIAAARIGAERYLEIVNKYGLETVQATAEGLTNYSENMMRSSISKLPDGEYYAEGFMDGYLDSELASEKDLKVAVTLKVKGDELTVDLTGTAPQADNKPINMPLKGTVDIAIYLTLRSILLDSTEFGNFPQNTGLTRPVQIIAPEGTICNPVFPAPTIARFCSGNMIADTLMRALAQVVPKQVSAGVGNLHVLAMSGKRGKDYWVYMDIFEGSYGGRYGKDAMDAVDTLYANTRNNPIEDIESHYPLRVSKYELRNHACAPGKWRGGIGSIREITFLEEGSFSVEGDGHKYEPWGFAGGRDGKVGELTIRYPDGSERELPSKIPNTRVTKDSALRMTGPCGGGYGNPIERSPEQVLNDVLDDYITREQAKTEYGVIINEQFCIDEEATLQLRKSLVVNRGTGHETITGN</sequence>
<evidence type="ECO:0000313" key="2">
    <source>
        <dbReference type="EMBL" id="MFC7364162.1"/>
    </source>
</evidence>